<dbReference type="NCBIfam" id="TIGR01549">
    <property type="entry name" value="HAD-SF-IA-v1"/>
    <property type="match status" value="1"/>
</dbReference>
<evidence type="ECO:0000313" key="2">
    <source>
        <dbReference type="Proteomes" id="UP000533598"/>
    </source>
</evidence>
<keyword evidence="2" id="KW-1185">Reference proteome</keyword>
<dbReference type="InterPro" id="IPR006439">
    <property type="entry name" value="HAD-SF_hydro_IA"/>
</dbReference>
<dbReference type="GO" id="GO:0006281">
    <property type="term" value="P:DNA repair"/>
    <property type="evidence" value="ECO:0007669"/>
    <property type="project" value="TreeGrafter"/>
</dbReference>
<dbReference type="EMBL" id="JACHMH010000001">
    <property type="protein sequence ID" value="MBB4675348.1"/>
    <property type="molecule type" value="Genomic_DNA"/>
</dbReference>
<dbReference type="InterPro" id="IPR036412">
    <property type="entry name" value="HAD-like_sf"/>
</dbReference>
<reference evidence="1 2" key="1">
    <citation type="submission" date="2020-08" db="EMBL/GenBank/DDBJ databases">
        <title>Sequencing the genomes of 1000 actinobacteria strains.</title>
        <authorList>
            <person name="Klenk H.-P."/>
        </authorList>
    </citation>
    <scope>NUCLEOTIDE SEQUENCE [LARGE SCALE GENOMIC DNA]</scope>
    <source>
        <strain evidence="1 2">DSM 44230</strain>
    </source>
</reference>
<dbReference type="InterPro" id="IPR023214">
    <property type="entry name" value="HAD_sf"/>
</dbReference>
<sequence>MTTRVDDADQLHRVLHTAQALLLDFDGPVCSVFSGFPAPVVADQLRELLAAGGHTDLPASGDPFDVLRHAAVLGPEAAHRVEAALRAHEAKATGNAEPTPGAVDLISAWRQTGRPLAIVSNNSAAAIESYLGLHGLHRDIDAISARAQPDPALLKPNPHLVDAAAAMLGVPIGECVLVGDSVTDIEAAHAAGARTIGYANKPGKDARLAKAGADAISGAMSQIARCVGVGT</sequence>
<gene>
    <name evidence="1" type="ORF">HNR67_001466</name>
</gene>
<keyword evidence="1" id="KW-0378">Hydrolase</keyword>
<dbReference type="InterPro" id="IPR050155">
    <property type="entry name" value="HAD-like_hydrolase_sf"/>
</dbReference>
<dbReference type="GO" id="GO:0005829">
    <property type="term" value="C:cytosol"/>
    <property type="evidence" value="ECO:0007669"/>
    <property type="project" value="TreeGrafter"/>
</dbReference>
<dbReference type="SUPFAM" id="SSF56784">
    <property type="entry name" value="HAD-like"/>
    <property type="match status" value="1"/>
</dbReference>
<dbReference type="CDD" id="cd07505">
    <property type="entry name" value="HAD_BPGM-like"/>
    <property type="match status" value="1"/>
</dbReference>
<dbReference type="AlphaFoldDB" id="A0A7W7C8P3"/>
<dbReference type="GO" id="GO:0008967">
    <property type="term" value="F:phosphoglycolate phosphatase activity"/>
    <property type="evidence" value="ECO:0007669"/>
    <property type="project" value="TreeGrafter"/>
</dbReference>
<comment type="caution">
    <text evidence="1">The sequence shown here is derived from an EMBL/GenBank/DDBJ whole genome shotgun (WGS) entry which is preliminary data.</text>
</comment>
<dbReference type="PANTHER" id="PTHR43434:SF1">
    <property type="entry name" value="PHOSPHOGLYCOLATE PHOSPHATASE"/>
    <property type="match status" value="1"/>
</dbReference>
<dbReference type="RefSeq" id="WP_312986689.1">
    <property type="nucleotide sequence ID" value="NZ_BAAAUI010000006.1"/>
</dbReference>
<organism evidence="1 2">
    <name type="scientific">Crossiella cryophila</name>
    <dbReference type="NCBI Taxonomy" id="43355"/>
    <lineage>
        <taxon>Bacteria</taxon>
        <taxon>Bacillati</taxon>
        <taxon>Actinomycetota</taxon>
        <taxon>Actinomycetes</taxon>
        <taxon>Pseudonocardiales</taxon>
        <taxon>Pseudonocardiaceae</taxon>
        <taxon>Crossiella</taxon>
    </lineage>
</organism>
<dbReference type="NCBIfam" id="TIGR01509">
    <property type="entry name" value="HAD-SF-IA-v3"/>
    <property type="match status" value="1"/>
</dbReference>
<accession>A0A7W7C8P3</accession>
<name>A0A7W7C8P3_9PSEU</name>
<dbReference type="Proteomes" id="UP000533598">
    <property type="component" value="Unassembled WGS sequence"/>
</dbReference>
<dbReference type="PANTHER" id="PTHR43434">
    <property type="entry name" value="PHOSPHOGLYCOLATE PHOSPHATASE"/>
    <property type="match status" value="1"/>
</dbReference>
<dbReference type="Pfam" id="PF00702">
    <property type="entry name" value="Hydrolase"/>
    <property type="match status" value="1"/>
</dbReference>
<proteinExistence type="predicted"/>
<dbReference type="Gene3D" id="3.40.50.1000">
    <property type="entry name" value="HAD superfamily/HAD-like"/>
    <property type="match status" value="1"/>
</dbReference>
<protein>
    <submittedName>
        <fullName evidence="1">HAD superfamily hydrolase (TIGR01509 family)</fullName>
    </submittedName>
</protein>
<evidence type="ECO:0000313" key="1">
    <source>
        <dbReference type="EMBL" id="MBB4675348.1"/>
    </source>
</evidence>